<comment type="similarity">
    <text evidence="1 2">Belongs to the anti-sigma-factor antagonist family.</text>
</comment>
<dbReference type="GO" id="GO:0043856">
    <property type="term" value="F:anti-sigma factor antagonist activity"/>
    <property type="evidence" value="ECO:0007669"/>
    <property type="project" value="InterPro"/>
</dbReference>
<keyword evidence="6" id="KW-1185">Reference proteome</keyword>
<reference evidence="5 7" key="2">
    <citation type="submission" date="2019-04" db="EMBL/GenBank/DDBJ databases">
        <title>Draft genome sequence data and analysis of a Fermenting Bacterium, Geotoga petraea strain HO-Geo1, isolated from heavy-oil petroleum reservoir in Russia.</title>
        <authorList>
            <person name="Grouzdev D.S."/>
            <person name="Semenova E.M."/>
            <person name="Sokolova D.S."/>
            <person name="Tourova T.P."/>
            <person name="Poltaraus A.B."/>
            <person name="Nazina T.N."/>
        </authorList>
    </citation>
    <scope>NUCLEOTIDE SEQUENCE [LARGE SCALE GENOMIC DNA]</scope>
    <source>
        <strain evidence="5 7">HO-Geo1</strain>
    </source>
</reference>
<evidence type="ECO:0000313" key="5">
    <source>
        <dbReference type="EMBL" id="TGG89019.1"/>
    </source>
</evidence>
<protein>
    <recommendedName>
        <fullName evidence="2">Anti-sigma factor antagonist</fullName>
    </recommendedName>
</protein>
<evidence type="ECO:0000313" key="7">
    <source>
        <dbReference type="Proteomes" id="UP000297288"/>
    </source>
</evidence>
<name>A0A1G6HYG9_9BACT</name>
<feature type="domain" description="STAS" evidence="3">
    <location>
        <begin position="12"/>
        <end position="99"/>
    </location>
</feature>
<dbReference type="STRING" id="28234.SAMN04488588_0172"/>
<dbReference type="Gene3D" id="3.30.750.24">
    <property type="entry name" value="STAS domain"/>
    <property type="match status" value="1"/>
</dbReference>
<evidence type="ECO:0000313" key="6">
    <source>
        <dbReference type="Proteomes" id="UP000199322"/>
    </source>
</evidence>
<gene>
    <name evidence="5" type="ORF">E4650_02155</name>
    <name evidence="4" type="ORF">SAMN04488588_0172</name>
</gene>
<proteinExistence type="inferred from homology"/>
<dbReference type="Pfam" id="PF01740">
    <property type="entry name" value="STAS"/>
    <property type="match status" value="1"/>
</dbReference>
<dbReference type="EMBL" id="SRME01000001">
    <property type="protein sequence ID" value="TGG89019.1"/>
    <property type="molecule type" value="Genomic_DNA"/>
</dbReference>
<accession>A0A1G6HYG9</accession>
<dbReference type="EMBL" id="FMYV01000001">
    <property type="protein sequence ID" value="SDB99193.1"/>
    <property type="molecule type" value="Genomic_DNA"/>
</dbReference>
<dbReference type="Proteomes" id="UP000199322">
    <property type="component" value="Unassembled WGS sequence"/>
</dbReference>
<dbReference type="PROSITE" id="PS50801">
    <property type="entry name" value="STAS"/>
    <property type="match status" value="1"/>
</dbReference>
<dbReference type="SUPFAM" id="SSF52091">
    <property type="entry name" value="SpoIIaa-like"/>
    <property type="match status" value="1"/>
</dbReference>
<organism evidence="4 6">
    <name type="scientific">Geotoga petraea</name>
    <dbReference type="NCBI Taxonomy" id="28234"/>
    <lineage>
        <taxon>Bacteria</taxon>
        <taxon>Thermotogati</taxon>
        <taxon>Thermotogota</taxon>
        <taxon>Thermotogae</taxon>
        <taxon>Petrotogales</taxon>
        <taxon>Petrotogaceae</taxon>
        <taxon>Geotoga</taxon>
    </lineage>
</organism>
<reference evidence="4 6" key="1">
    <citation type="submission" date="2016-10" db="EMBL/GenBank/DDBJ databases">
        <authorList>
            <person name="de Groot N.N."/>
        </authorList>
    </citation>
    <scope>NUCLEOTIDE SEQUENCE [LARGE SCALE GENOMIC DNA]</scope>
    <source>
        <strain evidence="4 6">WG14</strain>
    </source>
</reference>
<dbReference type="RefSeq" id="WP_091401953.1">
    <property type="nucleotide sequence ID" value="NZ_FMYV01000001.1"/>
</dbReference>
<dbReference type="InterPro" id="IPR036513">
    <property type="entry name" value="STAS_dom_sf"/>
</dbReference>
<dbReference type="NCBIfam" id="TIGR00377">
    <property type="entry name" value="ant_ant_sig"/>
    <property type="match status" value="1"/>
</dbReference>
<evidence type="ECO:0000256" key="1">
    <source>
        <dbReference type="ARBA" id="ARBA00009013"/>
    </source>
</evidence>
<evidence type="ECO:0000313" key="4">
    <source>
        <dbReference type="EMBL" id="SDB99193.1"/>
    </source>
</evidence>
<dbReference type="InterPro" id="IPR002645">
    <property type="entry name" value="STAS_dom"/>
</dbReference>
<dbReference type="CDD" id="cd07043">
    <property type="entry name" value="STAS_anti-anti-sigma_factors"/>
    <property type="match status" value="1"/>
</dbReference>
<dbReference type="Proteomes" id="UP000297288">
    <property type="component" value="Unassembled WGS sequence"/>
</dbReference>
<dbReference type="AlphaFoldDB" id="A0A1G6HYG9"/>
<evidence type="ECO:0000256" key="2">
    <source>
        <dbReference type="RuleBase" id="RU003749"/>
    </source>
</evidence>
<dbReference type="PANTHER" id="PTHR33495">
    <property type="entry name" value="ANTI-SIGMA FACTOR ANTAGONIST TM_1081-RELATED-RELATED"/>
    <property type="match status" value="1"/>
</dbReference>
<dbReference type="InterPro" id="IPR003658">
    <property type="entry name" value="Anti-sigma_ant"/>
</dbReference>
<evidence type="ECO:0000259" key="3">
    <source>
        <dbReference type="PROSITE" id="PS50801"/>
    </source>
</evidence>
<sequence length="99" mass="11372">MKKEILGNTGKIVLDGRIDITNSNELKEKLYELKEAGVRKIILDMSNLEYIDSSGLGRIFYFFADYKKENGVMEIHNINNPNVKKVVEIVKLDKIITIK</sequence>
<dbReference type="OrthoDB" id="9793697at2"/>